<protein>
    <submittedName>
        <fullName evidence="3">3'-phosphoesterase</fullName>
    </submittedName>
</protein>
<comment type="caution">
    <text evidence="3">The sequence shown here is derived from an EMBL/GenBank/DDBJ whole genome shotgun (WGS) entry which is preliminary data.</text>
</comment>
<feature type="region of interest" description="Disordered" evidence="1">
    <location>
        <begin position="169"/>
        <end position="204"/>
    </location>
</feature>
<accession>A0A3M8WM53</accession>
<feature type="region of interest" description="Disordered" evidence="1">
    <location>
        <begin position="1"/>
        <end position="36"/>
    </location>
</feature>
<evidence type="ECO:0000313" key="3">
    <source>
        <dbReference type="EMBL" id="RNG30737.1"/>
    </source>
</evidence>
<dbReference type="Proteomes" id="UP000275401">
    <property type="component" value="Unassembled WGS sequence"/>
</dbReference>
<dbReference type="Pfam" id="PF13298">
    <property type="entry name" value="LigD_N"/>
    <property type="match status" value="1"/>
</dbReference>
<proteinExistence type="predicted"/>
<name>A0A3M8WM53_9ACTN</name>
<dbReference type="InterPro" id="IPR014144">
    <property type="entry name" value="LigD_PE_domain"/>
</dbReference>
<dbReference type="PANTHER" id="PTHR39465:SF1">
    <property type="entry name" value="DNA LIGASE D 3'-PHOSPHOESTERASE DOMAIN-CONTAINING PROTEIN"/>
    <property type="match status" value="1"/>
</dbReference>
<dbReference type="AlphaFoldDB" id="A0A3M8WM53"/>
<dbReference type="NCBIfam" id="TIGR02777">
    <property type="entry name" value="LigD_PE_dom"/>
    <property type="match status" value="1"/>
</dbReference>
<evidence type="ECO:0000259" key="2">
    <source>
        <dbReference type="Pfam" id="PF13298"/>
    </source>
</evidence>
<keyword evidence="4" id="KW-1185">Reference proteome</keyword>
<gene>
    <name evidence="3" type="ORF">EEJ42_09350</name>
</gene>
<dbReference type="RefSeq" id="WP_123099503.1">
    <property type="nucleotide sequence ID" value="NZ_RIBZ01000121.1"/>
</dbReference>
<feature type="domain" description="DNA ligase D 3'-phosphoesterase" evidence="2">
    <location>
        <begin position="41"/>
        <end position="154"/>
    </location>
</feature>
<sequence length="204" mass="22633">MTTTDALGAYRRKRNFGRSAEPKGGASRDGRPGRKPSFVVQIHDATTTHFDFRLEVDGVLKSWAVPKGPSGNPHDKRLAMPTEDHPLEYADFEGTIAEGEYGAGTVILWDEGTYRSTSTDRRGKEIPFAEALERGHVSFRLQGHKLHGGYALTRIRQGTDRETWLLVKKDDTRGSRHGTPDPARARSVRTRRTLRQVAAEAGPG</sequence>
<evidence type="ECO:0000256" key="1">
    <source>
        <dbReference type="SAM" id="MobiDB-lite"/>
    </source>
</evidence>
<dbReference type="PANTHER" id="PTHR39465">
    <property type="entry name" value="DNA LIGASE D, 3'-PHOSPHOESTERASE DOMAIN"/>
    <property type="match status" value="1"/>
</dbReference>
<evidence type="ECO:0000313" key="4">
    <source>
        <dbReference type="Proteomes" id="UP000275401"/>
    </source>
</evidence>
<reference evidence="3 4" key="1">
    <citation type="submission" date="2018-11" db="EMBL/GenBank/DDBJ databases">
        <title>The Potential of Streptomyces as Biocontrol Agents against the Tomato grey mould, Botrytis cinerea (Gray mold) Frontiers in Microbiology.</title>
        <authorList>
            <person name="Li D."/>
        </authorList>
    </citation>
    <scope>NUCLEOTIDE SEQUENCE [LARGE SCALE GENOMIC DNA]</scope>
    <source>
        <strain evidence="3 4">NEAU-LD23</strain>
    </source>
</reference>
<organism evidence="3 4">
    <name type="scientific">Streptomyces botrytidirepellens</name>
    <dbReference type="NCBI Taxonomy" id="2486417"/>
    <lineage>
        <taxon>Bacteria</taxon>
        <taxon>Bacillati</taxon>
        <taxon>Actinomycetota</taxon>
        <taxon>Actinomycetes</taxon>
        <taxon>Kitasatosporales</taxon>
        <taxon>Streptomycetaceae</taxon>
        <taxon>Streptomyces</taxon>
    </lineage>
</organism>
<dbReference type="EMBL" id="RIBZ01000121">
    <property type="protein sequence ID" value="RNG30737.1"/>
    <property type="molecule type" value="Genomic_DNA"/>
</dbReference>